<dbReference type="PANTHER" id="PTHR37826">
    <property type="entry name" value="FLOTILLIN BAND_7_5 DOMAIN PROTEIN"/>
    <property type="match status" value="1"/>
</dbReference>
<reference evidence="4 5" key="1">
    <citation type="submission" date="2018-02" db="EMBL/GenBank/DDBJ databases">
        <title>novel marine gammaproteobacteria from coastal saline agro ecosystem.</title>
        <authorList>
            <person name="Krishnan R."/>
            <person name="Ramesh Kumar N."/>
        </authorList>
    </citation>
    <scope>NUCLEOTIDE SEQUENCE [LARGE SCALE GENOMIC DNA]</scope>
    <source>
        <strain evidence="4 5">228</strain>
    </source>
</reference>
<dbReference type="AlphaFoldDB" id="A0A2S5KGJ0"/>
<dbReference type="InterPro" id="IPR025640">
    <property type="entry name" value="GYF_2"/>
</dbReference>
<feature type="region of interest" description="Disordered" evidence="1">
    <location>
        <begin position="282"/>
        <end position="301"/>
    </location>
</feature>
<evidence type="ECO:0000259" key="3">
    <source>
        <dbReference type="Pfam" id="PF14237"/>
    </source>
</evidence>
<dbReference type="InterPro" id="IPR036013">
    <property type="entry name" value="Band_7/SPFH_dom_sf"/>
</dbReference>
<organism evidence="4 5">
    <name type="scientific">Proteobacteria bacterium 228</name>
    <dbReference type="NCBI Taxonomy" id="2083153"/>
    <lineage>
        <taxon>Bacteria</taxon>
        <taxon>Pseudomonadati</taxon>
        <taxon>Pseudomonadota</taxon>
    </lineage>
</organism>
<sequence>MGFWDKITGEFIDIVEWTDDSDDTLVWRFERYENEIKYGAKLIVRQQQVAIFVDQGKIADIFQQGMYELQTENMPILSTLRGWKYGFHSPFKAEVYFINLRTFTDNKWGTQNPIMLRDPEFGPLRLRAFGNFSIKVTEPEKLLMEIVGTNGHFTLDNIHSQLKTLAVTRFSDAVAESRIPVLDLAANYDELSALMRERMNPDFEQYGLQLQQFLVENISLPPEVETALDKRSSMGIIGNLQQYTQFQAANAMEQAARNPGGDASAGIGMGMGFAMANQLGQAMAQPSSAQQGAAQPSAPVTPPPLPQAHPYFVAVNGQQTGPFPLSALQGKVTSGEMTRSSLVWCQGMASWAEAGSVAELAPLFASMPPPLPGV</sequence>
<evidence type="ECO:0000256" key="1">
    <source>
        <dbReference type="SAM" id="MobiDB-lite"/>
    </source>
</evidence>
<dbReference type="OrthoDB" id="9764015at2"/>
<dbReference type="EMBL" id="PRLP01000169">
    <property type="protein sequence ID" value="PPC73921.1"/>
    <property type="molecule type" value="Genomic_DNA"/>
</dbReference>
<evidence type="ECO:0000259" key="2">
    <source>
        <dbReference type="Pfam" id="PF13421"/>
    </source>
</evidence>
<protein>
    <submittedName>
        <fullName evidence="4">Antifreeze protein</fullName>
    </submittedName>
</protein>
<evidence type="ECO:0000313" key="4">
    <source>
        <dbReference type="EMBL" id="PPC73921.1"/>
    </source>
</evidence>
<dbReference type="Pfam" id="PF14237">
    <property type="entry name" value="GYF_2"/>
    <property type="match status" value="1"/>
</dbReference>
<proteinExistence type="predicted"/>
<dbReference type="CDD" id="cd03408">
    <property type="entry name" value="SPFH_like_u1"/>
    <property type="match status" value="1"/>
</dbReference>
<feature type="domain" description="SPFH" evidence="2">
    <location>
        <begin position="26"/>
        <end position="236"/>
    </location>
</feature>
<dbReference type="SUPFAM" id="SSF117892">
    <property type="entry name" value="Band 7/SPFH domain"/>
    <property type="match status" value="1"/>
</dbReference>
<accession>A0A2S5KGJ0</accession>
<feature type="domain" description="GYF" evidence="3">
    <location>
        <begin position="311"/>
        <end position="360"/>
    </location>
</feature>
<feature type="compositionally biased region" description="Low complexity" evidence="1">
    <location>
        <begin position="282"/>
        <end position="298"/>
    </location>
</feature>
<dbReference type="Proteomes" id="UP000238196">
    <property type="component" value="Unassembled WGS sequence"/>
</dbReference>
<dbReference type="Gene3D" id="3.30.479.30">
    <property type="entry name" value="Band 7 domain"/>
    <property type="match status" value="1"/>
</dbReference>
<dbReference type="Pfam" id="PF13421">
    <property type="entry name" value="Band_7_1"/>
    <property type="match status" value="1"/>
</dbReference>
<evidence type="ECO:0000313" key="5">
    <source>
        <dbReference type="Proteomes" id="UP000238196"/>
    </source>
</evidence>
<gene>
    <name evidence="4" type="ORF">C4K68_27745</name>
</gene>
<name>A0A2S5KGJ0_9PROT</name>
<dbReference type="PANTHER" id="PTHR37826:SF2">
    <property type="entry name" value="ZINC-RIBBON DOMAIN-CONTAINING PROTEIN"/>
    <property type="match status" value="1"/>
</dbReference>
<dbReference type="InterPro" id="IPR033880">
    <property type="entry name" value="SPFH_YdjI"/>
</dbReference>
<comment type="caution">
    <text evidence="4">The sequence shown here is derived from an EMBL/GenBank/DDBJ whole genome shotgun (WGS) entry which is preliminary data.</text>
</comment>